<dbReference type="AlphaFoldDB" id="A0A0W8CAH3"/>
<dbReference type="STRING" id="4790.A0A0W8CAH3"/>
<organism evidence="2 3">
    <name type="scientific">Phytophthora nicotianae</name>
    <name type="common">Potato buckeye rot agent</name>
    <name type="synonym">Phytophthora parasitica</name>
    <dbReference type="NCBI Taxonomy" id="4792"/>
    <lineage>
        <taxon>Eukaryota</taxon>
        <taxon>Sar</taxon>
        <taxon>Stramenopiles</taxon>
        <taxon>Oomycota</taxon>
        <taxon>Peronosporomycetes</taxon>
        <taxon>Peronosporales</taxon>
        <taxon>Peronosporaceae</taxon>
        <taxon>Phytophthora</taxon>
    </lineage>
</organism>
<dbReference type="Proteomes" id="UP000052943">
    <property type="component" value="Unassembled WGS sequence"/>
</dbReference>
<dbReference type="OrthoDB" id="75839at2759"/>
<reference evidence="2 3" key="1">
    <citation type="submission" date="2015-11" db="EMBL/GenBank/DDBJ databases">
        <title>Genomes and virulence difference between two physiological races of Phytophthora nicotianae.</title>
        <authorList>
            <person name="Liu H."/>
            <person name="Ma X."/>
            <person name="Yu H."/>
            <person name="Fang D."/>
            <person name="Li Y."/>
            <person name="Wang X."/>
            <person name="Wang W."/>
            <person name="Dong Y."/>
            <person name="Xiao B."/>
        </authorList>
    </citation>
    <scope>NUCLEOTIDE SEQUENCE [LARGE SCALE GENOMIC DNA]</scope>
    <source>
        <strain evidence="3">race 0</strain>
    </source>
</reference>
<evidence type="ECO:0000256" key="1">
    <source>
        <dbReference type="SAM" id="MobiDB-lite"/>
    </source>
</evidence>
<proteinExistence type="predicted"/>
<comment type="caution">
    <text evidence="2">The sequence shown here is derived from an EMBL/GenBank/DDBJ whole genome shotgun (WGS) entry which is preliminary data.</text>
</comment>
<evidence type="ECO:0000313" key="3">
    <source>
        <dbReference type="Proteomes" id="UP000052943"/>
    </source>
</evidence>
<sequence length="301" mass="32881">MKTGFSLFPAFLSHFEKEKMSDGDSYCSSSANIRRGMAAAASMTTLNTADDIRVAIDALELDAVASYFDNDGDEIDPYVVCEGVSIAALNEYVGDGEGLRIPLRFLALDDGRLMIVDLPTKVHESTAASFEKMFNRASGNDLEVASRGSMTARRAGNPNKEADATFGPKGSTLHRTPAPAPRTIADWVTLAVEVGRSQTWASLEEAAEWWCNYGGMQYILLLKISPQGVQMRYALYDIAVLGILPAPTASGTVYRRTRDQPAVNVTFNMRRILSIPANAALPNGVKCNRRCRSAYRHESCH</sequence>
<name>A0A0W8CAH3_PHYNI</name>
<evidence type="ECO:0000313" key="2">
    <source>
        <dbReference type="EMBL" id="KUF81068.1"/>
    </source>
</evidence>
<dbReference type="EMBL" id="LNFO01004373">
    <property type="protein sequence ID" value="KUF81068.1"/>
    <property type="molecule type" value="Genomic_DNA"/>
</dbReference>
<gene>
    <name evidence="2" type="ORF">AM587_10000385</name>
</gene>
<accession>A0A0W8CAH3</accession>
<feature type="region of interest" description="Disordered" evidence="1">
    <location>
        <begin position="150"/>
        <end position="178"/>
    </location>
</feature>
<protein>
    <submittedName>
        <fullName evidence="2">Uncharacterized protein</fullName>
    </submittedName>
</protein>